<keyword evidence="4" id="KW-0472">Membrane</keyword>
<dbReference type="PANTHER" id="PTHR24421">
    <property type="entry name" value="NITRATE/NITRITE SENSOR PROTEIN NARX-RELATED"/>
    <property type="match status" value="1"/>
</dbReference>
<keyword evidence="1" id="KW-0808">Transferase</keyword>
<feature type="transmembrane region" description="Helical" evidence="4">
    <location>
        <begin position="144"/>
        <end position="166"/>
    </location>
</feature>
<dbReference type="PANTHER" id="PTHR24421:SF61">
    <property type="entry name" value="OXYGEN SENSOR HISTIDINE KINASE NREB"/>
    <property type="match status" value="1"/>
</dbReference>
<evidence type="ECO:0000313" key="8">
    <source>
        <dbReference type="EMBL" id="MFC3981285.1"/>
    </source>
</evidence>
<evidence type="ECO:0000313" key="9">
    <source>
        <dbReference type="Proteomes" id="UP001595698"/>
    </source>
</evidence>
<feature type="transmembrane region" description="Helical" evidence="4">
    <location>
        <begin position="37"/>
        <end position="56"/>
    </location>
</feature>
<evidence type="ECO:0000259" key="6">
    <source>
        <dbReference type="Pfam" id="PF07730"/>
    </source>
</evidence>
<keyword evidence="2 8" id="KW-0418">Kinase</keyword>
<dbReference type="InterPro" id="IPR011712">
    <property type="entry name" value="Sig_transdc_His_kin_sub3_dim/P"/>
</dbReference>
<dbReference type="Proteomes" id="UP001595698">
    <property type="component" value="Unassembled WGS sequence"/>
</dbReference>
<reference evidence="9" key="1">
    <citation type="journal article" date="2019" name="Int. J. Syst. Evol. Microbiol.">
        <title>The Global Catalogue of Microorganisms (GCM) 10K type strain sequencing project: providing services to taxonomists for standard genome sequencing and annotation.</title>
        <authorList>
            <consortium name="The Broad Institute Genomics Platform"/>
            <consortium name="The Broad Institute Genome Sequencing Center for Infectious Disease"/>
            <person name="Wu L."/>
            <person name="Ma J."/>
        </authorList>
    </citation>
    <scope>NUCLEOTIDE SEQUENCE [LARGE SCALE GENOMIC DNA]</scope>
    <source>
        <strain evidence="9">TBRC 7912</strain>
    </source>
</reference>
<dbReference type="InterPro" id="IPR036890">
    <property type="entry name" value="HATPase_C_sf"/>
</dbReference>
<dbReference type="Pfam" id="PF07730">
    <property type="entry name" value="HisKA_3"/>
    <property type="match status" value="1"/>
</dbReference>
<dbReference type="GO" id="GO:0016301">
    <property type="term" value="F:kinase activity"/>
    <property type="evidence" value="ECO:0007669"/>
    <property type="project" value="UniProtKB-KW"/>
</dbReference>
<dbReference type="Pfam" id="PF02518">
    <property type="entry name" value="HATPase_c"/>
    <property type="match status" value="1"/>
</dbReference>
<keyword evidence="3" id="KW-0902">Two-component regulatory system</keyword>
<dbReference type="InterPro" id="IPR050482">
    <property type="entry name" value="Sensor_HK_TwoCompSys"/>
</dbReference>
<dbReference type="InterPro" id="IPR045975">
    <property type="entry name" value="DUF5931"/>
</dbReference>
<keyword evidence="4" id="KW-1133">Transmembrane helix</keyword>
<dbReference type="Gene3D" id="3.30.565.10">
    <property type="entry name" value="Histidine kinase-like ATPase, C-terminal domain"/>
    <property type="match status" value="1"/>
</dbReference>
<feature type="domain" description="Signal transduction histidine kinase subgroup 3 dimerisation and phosphoacceptor" evidence="6">
    <location>
        <begin position="185"/>
        <end position="233"/>
    </location>
</feature>
<name>A0ABV8EZY7_9ACTN</name>
<dbReference type="NCBIfam" id="NF047322">
    <property type="entry name" value="HK_morpho_MacS"/>
    <property type="match status" value="1"/>
</dbReference>
<evidence type="ECO:0000256" key="1">
    <source>
        <dbReference type="ARBA" id="ARBA00022679"/>
    </source>
</evidence>
<evidence type="ECO:0000259" key="5">
    <source>
        <dbReference type="Pfam" id="PF02518"/>
    </source>
</evidence>
<protein>
    <submittedName>
        <fullName evidence="8">MacS family sensor histidine kinase</fullName>
    </submittedName>
</protein>
<accession>A0ABV8EZY7</accession>
<dbReference type="EMBL" id="JBHSBC010000012">
    <property type="protein sequence ID" value="MFC3981285.1"/>
    <property type="molecule type" value="Genomic_DNA"/>
</dbReference>
<feature type="transmembrane region" description="Helical" evidence="4">
    <location>
        <begin position="12"/>
        <end position="31"/>
    </location>
</feature>
<feature type="transmembrane region" description="Helical" evidence="4">
    <location>
        <begin position="68"/>
        <end position="86"/>
    </location>
</feature>
<evidence type="ECO:0000256" key="2">
    <source>
        <dbReference type="ARBA" id="ARBA00022777"/>
    </source>
</evidence>
<comment type="caution">
    <text evidence="8">The sequence shown here is derived from an EMBL/GenBank/DDBJ whole genome shotgun (WGS) entry which is preliminary data.</text>
</comment>
<organism evidence="8 9">
    <name type="scientific">Streptosporangium jomthongense</name>
    <dbReference type="NCBI Taxonomy" id="1193683"/>
    <lineage>
        <taxon>Bacteria</taxon>
        <taxon>Bacillati</taxon>
        <taxon>Actinomycetota</taxon>
        <taxon>Actinomycetes</taxon>
        <taxon>Streptosporangiales</taxon>
        <taxon>Streptosporangiaceae</taxon>
        <taxon>Streptosporangium</taxon>
    </lineage>
</organism>
<keyword evidence="4" id="KW-0812">Transmembrane</keyword>
<feature type="domain" description="Histidine kinase/HSP90-like ATPase" evidence="5">
    <location>
        <begin position="275"/>
        <end position="371"/>
    </location>
</feature>
<sequence length="378" mass="39385">MTGIEGPFWRVIAVFRVASLVYAVLLLLRAGGYAHPVTGWLVICVMALWSAVATFAYSSPELRGRTLLAADMVVTLGCLLATPLVQGAYRTGSLPVTGTWMGGAVLAWGVYGGRRAGAVAALVVSVADLWLHDLRGSGVGFENLPINGSVLLFLAGVLVGHVAQLARRAEARLQRAIEIEAAGRERDRIARDIHDSVLQVLALVQRRGQEIGGEAAELGRLAGEQEAALRELVRLRPEPPRDGVADLRVLLQAYGSASVTVSVPATPMSLPETVARELAAAVGAALDNVAGHCGPHAPAWVFAESDDGLITVTVRDEGPGIPAGRLEEAAAAGRLGVAQSIKGRVTDLGGTVTIISSPGEGTEIEMSVPVRSRLGGCA</sequence>
<dbReference type="Pfam" id="PF19354">
    <property type="entry name" value="DUF5931"/>
    <property type="match status" value="1"/>
</dbReference>
<evidence type="ECO:0000259" key="7">
    <source>
        <dbReference type="Pfam" id="PF19354"/>
    </source>
</evidence>
<proteinExistence type="predicted"/>
<evidence type="ECO:0000256" key="4">
    <source>
        <dbReference type="SAM" id="Phobius"/>
    </source>
</evidence>
<dbReference type="SUPFAM" id="SSF55874">
    <property type="entry name" value="ATPase domain of HSP90 chaperone/DNA topoisomerase II/histidine kinase"/>
    <property type="match status" value="1"/>
</dbReference>
<feature type="domain" description="DUF5931" evidence="7">
    <location>
        <begin position="3"/>
        <end position="173"/>
    </location>
</feature>
<evidence type="ECO:0000256" key="3">
    <source>
        <dbReference type="ARBA" id="ARBA00023012"/>
    </source>
</evidence>
<gene>
    <name evidence="8" type="primary">macS</name>
    <name evidence="8" type="ORF">ACFOYY_14200</name>
</gene>
<dbReference type="RefSeq" id="WP_386190001.1">
    <property type="nucleotide sequence ID" value="NZ_JBHSBC010000012.1"/>
</dbReference>
<keyword evidence="9" id="KW-1185">Reference proteome</keyword>
<dbReference type="InterPro" id="IPR003594">
    <property type="entry name" value="HATPase_dom"/>
</dbReference>